<evidence type="ECO:0000313" key="3">
    <source>
        <dbReference type="Proteomes" id="UP000199681"/>
    </source>
</evidence>
<evidence type="ECO:0000313" key="4">
    <source>
        <dbReference type="Proteomes" id="UP000297963"/>
    </source>
</evidence>
<reference evidence="2 4" key="2">
    <citation type="submission" date="2019-03" db="EMBL/GenBank/DDBJ databases">
        <title>Genomics of glacier-inhabiting Cryobacterium strains.</title>
        <authorList>
            <person name="Liu Q."/>
            <person name="Xin Y.-H."/>
        </authorList>
    </citation>
    <scope>NUCLEOTIDE SEQUENCE [LARGE SCALE GENOMIC DNA]</scope>
    <source>
        <strain evidence="2 4">Hh34</strain>
    </source>
</reference>
<dbReference type="GO" id="GO:0016853">
    <property type="term" value="F:isomerase activity"/>
    <property type="evidence" value="ECO:0007669"/>
    <property type="project" value="InterPro"/>
</dbReference>
<dbReference type="RefSeq" id="WP_092451649.1">
    <property type="nucleotide sequence ID" value="NZ_BKAC01000016.1"/>
</dbReference>
<reference evidence="1 3" key="1">
    <citation type="submission" date="2016-10" db="EMBL/GenBank/DDBJ databases">
        <authorList>
            <person name="Varghese N."/>
            <person name="Submissions S."/>
        </authorList>
    </citation>
    <scope>NUCLEOTIDE SEQUENCE [LARGE SCALE GENOMIC DNA]</scope>
    <source>
        <strain evidence="1 3">GMCC 1.11211</strain>
    </source>
</reference>
<dbReference type="EMBL" id="FOPW01000015">
    <property type="protein sequence ID" value="SFH79586.1"/>
    <property type="molecule type" value="Genomic_DNA"/>
</dbReference>
<comment type="caution">
    <text evidence="2">The sequence shown here is derived from an EMBL/GenBank/DDBJ whole genome shotgun (WGS) entry which is preliminary data.</text>
</comment>
<dbReference type="InterPro" id="IPR032586">
    <property type="entry name" value="UxaE"/>
</dbReference>
<evidence type="ECO:0000313" key="2">
    <source>
        <dbReference type="EMBL" id="TFB78626.1"/>
    </source>
</evidence>
<name>A0A1I3CYX4_9MICO</name>
<sequence length="476" mass="51551">MSEALAKLSVATAHGERVLRVESGDLSQLHGFVGNTAEGLSGHVLEGQLSPANAHAARALMPSLRPVPMGLRTSMGTGDRLGVATVGHIRAFRAYGRGIEPVFAQQSMREMDRLGRTPQQVMDAATFGCIEAGWTGIFGADADHLKTIAEIDRALEAGFTTFTLDPGEHVVAVADGVTDETLEALPWGDLEDTIGAMLNRYRGLVLDLDQIALVAHDAGIRRAAAKYARAVVHTVAMYRHLVATANYDTEVEISVDETDEATTLIEHVYLATELKRLGVEWVGFAPRYIGDFEKGVEYIGDVTELAGSLAHHARIAEHFGGYKISLHSGSDKFSIYRAAAEATKGVMHLKTSGTSYLVALEVAARFDPALFWEAYDVSREAYRQARSSYQVSAELSRAAPAARGHEERPIDVLNQFDSRQILHVGYAAVLREEQAGRPSGLSIRLSSLLADRGDEYAAALEDHIGRHLSPIVAALR</sequence>
<accession>A0A1I3CYX4</accession>
<gene>
    <name evidence="2" type="ORF">E3O11_17270</name>
    <name evidence="1" type="ORF">SAMN05216274_11560</name>
</gene>
<organism evidence="2 4">
    <name type="scientific">Cryobacterium levicorallinum</name>
    <dbReference type="NCBI Taxonomy" id="995038"/>
    <lineage>
        <taxon>Bacteria</taxon>
        <taxon>Bacillati</taxon>
        <taxon>Actinomycetota</taxon>
        <taxon>Actinomycetes</taxon>
        <taxon>Micrococcales</taxon>
        <taxon>Microbacteriaceae</taxon>
        <taxon>Cryobacterium</taxon>
    </lineage>
</organism>
<proteinExistence type="predicted"/>
<keyword evidence="3" id="KW-1185">Reference proteome</keyword>
<dbReference type="STRING" id="995038.SAMN05216274_11560"/>
<dbReference type="Proteomes" id="UP000199681">
    <property type="component" value="Unassembled WGS sequence"/>
</dbReference>
<dbReference type="AlphaFoldDB" id="A0A1I3CYX4"/>
<dbReference type="Pfam" id="PF16257">
    <property type="entry name" value="UxaE"/>
    <property type="match status" value="1"/>
</dbReference>
<dbReference type="Proteomes" id="UP000297963">
    <property type="component" value="Unassembled WGS sequence"/>
</dbReference>
<evidence type="ECO:0000313" key="1">
    <source>
        <dbReference type="EMBL" id="SFH79586.1"/>
    </source>
</evidence>
<protein>
    <submittedName>
        <fullName evidence="1">Tagaturonate epimerase</fullName>
    </submittedName>
</protein>
<dbReference type="EMBL" id="SOFE01000036">
    <property type="protein sequence ID" value="TFB78626.1"/>
    <property type="molecule type" value="Genomic_DNA"/>
</dbReference>